<evidence type="ECO:0000259" key="2">
    <source>
        <dbReference type="PROSITE" id="PS51819"/>
    </source>
</evidence>
<dbReference type="SUPFAM" id="SSF54593">
    <property type="entry name" value="Glyoxalase/Bleomycin resistance protein/Dihydroxybiphenyl dioxygenase"/>
    <property type="match status" value="1"/>
</dbReference>
<evidence type="ECO:0000313" key="4">
    <source>
        <dbReference type="Proteomes" id="UP000032049"/>
    </source>
</evidence>
<dbReference type="GO" id="GO:0004493">
    <property type="term" value="F:methylmalonyl-CoA epimerase activity"/>
    <property type="evidence" value="ECO:0007669"/>
    <property type="project" value="TreeGrafter"/>
</dbReference>
<accession>A0A0D0FZC7</accession>
<organism evidence="3 4">
    <name type="scientific">Pedobacter lusitanus</name>
    <dbReference type="NCBI Taxonomy" id="1503925"/>
    <lineage>
        <taxon>Bacteria</taxon>
        <taxon>Pseudomonadati</taxon>
        <taxon>Bacteroidota</taxon>
        <taxon>Sphingobacteriia</taxon>
        <taxon>Sphingobacteriales</taxon>
        <taxon>Sphingobacteriaceae</taxon>
        <taxon>Pedobacter</taxon>
    </lineage>
</organism>
<dbReference type="GO" id="GO:0046491">
    <property type="term" value="P:L-methylmalonyl-CoA metabolic process"/>
    <property type="evidence" value="ECO:0007669"/>
    <property type="project" value="TreeGrafter"/>
</dbReference>
<keyword evidence="4" id="KW-1185">Reference proteome</keyword>
<gene>
    <name evidence="3" type="ORF">TH53_06845</name>
</gene>
<dbReference type="PANTHER" id="PTHR43048:SF3">
    <property type="entry name" value="METHYLMALONYL-COA EPIMERASE, MITOCHONDRIAL"/>
    <property type="match status" value="1"/>
</dbReference>
<proteinExistence type="predicted"/>
<dbReference type="Pfam" id="PF00903">
    <property type="entry name" value="Glyoxalase"/>
    <property type="match status" value="1"/>
</dbReference>
<dbReference type="AlphaFoldDB" id="A0A0D0FZC7"/>
<evidence type="ECO:0000313" key="3">
    <source>
        <dbReference type="EMBL" id="KIO77849.1"/>
    </source>
</evidence>
<comment type="caution">
    <text evidence="3">The sequence shown here is derived from an EMBL/GenBank/DDBJ whole genome shotgun (WGS) entry which is preliminary data.</text>
</comment>
<dbReference type="InterPro" id="IPR029068">
    <property type="entry name" value="Glyas_Bleomycin-R_OHBP_Dase"/>
</dbReference>
<reference evidence="3 4" key="1">
    <citation type="submission" date="2015-01" db="EMBL/GenBank/DDBJ databases">
        <title>Draft genome sequence of Pedobacter sp. NL19 isolated from sludge of an effluent treatment pond in an abandoned uranium mine.</title>
        <authorList>
            <person name="Santos T."/>
            <person name="Caetano T."/>
            <person name="Covas C."/>
            <person name="Cruz A."/>
            <person name="Mendo S."/>
        </authorList>
    </citation>
    <scope>NUCLEOTIDE SEQUENCE [LARGE SCALE GENOMIC DNA]</scope>
    <source>
        <strain evidence="3 4">NL19</strain>
    </source>
</reference>
<dbReference type="GO" id="GO:0046872">
    <property type="term" value="F:metal ion binding"/>
    <property type="evidence" value="ECO:0007669"/>
    <property type="project" value="UniProtKB-KW"/>
</dbReference>
<protein>
    <recommendedName>
        <fullName evidence="2">VOC domain-containing protein</fullName>
    </recommendedName>
</protein>
<dbReference type="PANTHER" id="PTHR43048">
    <property type="entry name" value="METHYLMALONYL-COA EPIMERASE"/>
    <property type="match status" value="1"/>
</dbReference>
<feature type="domain" description="VOC" evidence="2">
    <location>
        <begin position="10"/>
        <end position="138"/>
    </location>
</feature>
<dbReference type="InterPro" id="IPR051785">
    <property type="entry name" value="MMCE/EMCE_epimerase"/>
</dbReference>
<dbReference type="STRING" id="1503925.TH53_06845"/>
<dbReference type="InterPro" id="IPR004360">
    <property type="entry name" value="Glyas_Fos-R_dOase_dom"/>
</dbReference>
<keyword evidence="1" id="KW-0479">Metal-binding</keyword>
<dbReference type="Gene3D" id="3.10.180.10">
    <property type="entry name" value="2,3-Dihydroxybiphenyl 1,2-Dioxygenase, domain 1"/>
    <property type="match status" value="1"/>
</dbReference>
<name>A0A0D0FZC7_9SPHI</name>
<dbReference type="PROSITE" id="PS51819">
    <property type="entry name" value="VOC"/>
    <property type="match status" value="1"/>
</dbReference>
<dbReference type="InterPro" id="IPR037523">
    <property type="entry name" value="VOC_core"/>
</dbReference>
<evidence type="ECO:0000256" key="1">
    <source>
        <dbReference type="ARBA" id="ARBA00022723"/>
    </source>
</evidence>
<dbReference type="EMBL" id="JXRA01000028">
    <property type="protein sequence ID" value="KIO77849.1"/>
    <property type="molecule type" value="Genomic_DNA"/>
</dbReference>
<dbReference type="Proteomes" id="UP000032049">
    <property type="component" value="Unassembled WGS sequence"/>
</dbReference>
<sequence length="161" mass="17869">MIFLLNLLIMIDHIAIAVNNLQESIKLYNEVLGFELVEKRTTQGEYSGMHSAVLNKNGTVIVLLESEGTNSQISQFIDAFGTGVQHVAISVSNIEDTLSKLDAHENAAEIDIIEGDGIRQVFLRRDIGSGVRLELIERNGGTFNDASINKMFRSFEEKKIC</sequence>